<proteinExistence type="predicted"/>
<organism evidence="4 5">
    <name type="scientific">Karstenula rhodostoma CBS 690.94</name>
    <dbReference type="NCBI Taxonomy" id="1392251"/>
    <lineage>
        <taxon>Eukaryota</taxon>
        <taxon>Fungi</taxon>
        <taxon>Dikarya</taxon>
        <taxon>Ascomycota</taxon>
        <taxon>Pezizomycotina</taxon>
        <taxon>Dothideomycetes</taxon>
        <taxon>Pleosporomycetidae</taxon>
        <taxon>Pleosporales</taxon>
        <taxon>Massarineae</taxon>
        <taxon>Didymosphaeriaceae</taxon>
        <taxon>Karstenula</taxon>
    </lineage>
</organism>
<evidence type="ECO:0000256" key="3">
    <source>
        <dbReference type="SAM" id="Phobius"/>
    </source>
</evidence>
<keyword evidence="5" id="KW-1185">Reference proteome</keyword>
<feature type="compositionally biased region" description="Basic residues" evidence="2">
    <location>
        <begin position="507"/>
        <end position="518"/>
    </location>
</feature>
<keyword evidence="3" id="KW-1133">Transmembrane helix</keyword>
<feature type="compositionally biased region" description="Basic and acidic residues" evidence="2">
    <location>
        <begin position="474"/>
        <end position="491"/>
    </location>
</feature>
<accession>A0A9P4PI05</accession>
<reference evidence="4" key="1">
    <citation type="journal article" date="2020" name="Stud. Mycol.">
        <title>101 Dothideomycetes genomes: a test case for predicting lifestyles and emergence of pathogens.</title>
        <authorList>
            <person name="Haridas S."/>
            <person name="Albert R."/>
            <person name="Binder M."/>
            <person name="Bloem J."/>
            <person name="Labutti K."/>
            <person name="Salamov A."/>
            <person name="Andreopoulos B."/>
            <person name="Baker S."/>
            <person name="Barry K."/>
            <person name="Bills G."/>
            <person name="Bluhm B."/>
            <person name="Cannon C."/>
            <person name="Castanera R."/>
            <person name="Culley D."/>
            <person name="Daum C."/>
            <person name="Ezra D."/>
            <person name="Gonzalez J."/>
            <person name="Henrissat B."/>
            <person name="Kuo A."/>
            <person name="Liang C."/>
            <person name="Lipzen A."/>
            <person name="Lutzoni F."/>
            <person name="Magnuson J."/>
            <person name="Mondo S."/>
            <person name="Nolan M."/>
            <person name="Ohm R."/>
            <person name="Pangilinan J."/>
            <person name="Park H.-J."/>
            <person name="Ramirez L."/>
            <person name="Alfaro M."/>
            <person name="Sun H."/>
            <person name="Tritt A."/>
            <person name="Yoshinaga Y."/>
            <person name="Zwiers L.-H."/>
            <person name="Turgeon B."/>
            <person name="Goodwin S."/>
            <person name="Spatafora J."/>
            <person name="Crous P."/>
            <person name="Grigoriev I."/>
        </authorList>
    </citation>
    <scope>NUCLEOTIDE SEQUENCE</scope>
    <source>
        <strain evidence="4">CBS 690.94</strain>
    </source>
</reference>
<feature type="transmembrane region" description="Helical" evidence="3">
    <location>
        <begin position="300"/>
        <end position="323"/>
    </location>
</feature>
<evidence type="ECO:0000256" key="1">
    <source>
        <dbReference type="SAM" id="Coils"/>
    </source>
</evidence>
<protein>
    <submittedName>
        <fullName evidence="4">Uncharacterized protein</fullName>
    </submittedName>
</protein>
<dbReference type="EMBL" id="MU001502">
    <property type="protein sequence ID" value="KAF2443523.1"/>
    <property type="molecule type" value="Genomic_DNA"/>
</dbReference>
<evidence type="ECO:0000313" key="4">
    <source>
        <dbReference type="EMBL" id="KAF2443523.1"/>
    </source>
</evidence>
<dbReference type="Proteomes" id="UP000799764">
    <property type="component" value="Unassembled WGS sequence"/>
</dbReference>
<dbReference type="AlphaFoldDB" id="A0A9P4PI05"/>
<feature type="transmembrane region" description="Helical" evidence="3">
    <location>
        <begin position="274"/>
        <end position="294"/>
    </location>
</feature>
<evidence type="ECO:0000313" key="5">
    <source>
        <dbReference type="Proteomes" id="UP000799764"/>
    </source>
</evidence>
<gene>
    <name evidence="4" type="ORF">P171DRAFT_495283</name>
</gene>
<dbReference type="OrthoDB" id="1937642at2759"/>
<keyword evidence="3" id="KW-0472">Membrane</keyword>
<feature type="transmembrane region" description="Helical" evidence="3">
    <location>
        <begin position="7"/>
        <end position="30"/>
    </location>
</feature>
<feature type="transmembrane region" description="Helical" evidence="3">
    <location>
        <begin position="74"/>
        <end position="93"/>
    </location>
</feature>
<name>A0A9P4PI05_9PLEO</name>
<keyword evidence="1" id="KW-0175">Coiled coil</keyword>
<feature type="transmembrane region" description="Helical" evidence="3">
    <location>
        <begin position="42"/>
        <end position="62"/>
    </location>
</feature>
<keyword evidence="3" id="KW-0812">Transmembrane</keyword>
<feature type="transmembrane region" description="Helical" evidence="3">
    <location>
        <begin position="170"/>
        <end position="188"/>
    </location>
</feature>
<comment type="caution">
    <text evidence="4">The sequence shown here is derived from an EMBL/GenBank/DDBJ whole genome shotgun (WGS) entry which is preliminary data.</text>
</comment>
<evidence type="ECO:0000256" key="2">
    <source>
        <dbReference type="SAM" id="MobiDB-lite"/>
    </source>
</evidence>
<feature type="coiled-coil region" evidence="1">
    <location>
        <begin position="408"/>
        <end position="435"/>
    </location>
</feature>
<feature type="compositionally biased region" description="Low complexity" evidence="2">
    <location>
        <begin position="453"/>
        <end position="468"/>
    </location>
</feature>
<sequence length="518" mass="56645">MGAKITYFQVILGATIIQLALIICVLYSMYVDGQLTGSPWGTLVAIFMVIGEPVLRTALAVATTEYLDTKSTGLPLSFGWLSYAVISLVPVFAGVRGVMPEPEIDCSIVNMESGRSRKNKSWMLARLVRDLEKAAGVTVAGLKISIYDAGKPFKSTLLGPKLHIITDNTILVQSTVATVLIFTTLFGYGPGYMITLLIHFGLDLSGLTTQLSAFRAEKFTARADGTANNVYALMRNGDQRHIFIIRNIHNNALDLEDLADPGVAQYDWFGIRDAYILVGTTLGWLLFTILACHLPRGAGFLFGVMALGSISNLIVAACPANIFHRIMQSINALSGASMRDPLVSKITYPIDLTFRQSLTHDTDVMEALKGLEDAFPSFGEKLLKMFFPTRLSAEDELFWADAQASMNRRKHARELREVKDDVKRVRDEISVESEEDAKSMTEEGGLIVDDHASSGSLSSSTSTSSSSSIVTVTEDDKTSENEQGQEFDKAGEIGMNEQAIVGEGPRPKKAYLKSRRRG</sequence>
<feature type="region of interest" description="Disordered" evidence="2">
    <location>
        <begin position="449"/>
        <end position="518"/>
    </location>
</feature>